<name>A0A0F9IIY1_9ZZZZ</name>
<proteinExistence type="predicted"/>
<comment type="caution">
    <text evidence="2">The sequence shown here is derived from an EMBL/GenBank/DDBJ whole genome shotgun (WGS) entry which is preliminary data.</text>
</comment>
<sequence length="69" mass="7417">MQTMLIVFAVLWVVSGLATTAIGILLGGGIISPKQLHKKLTKAGYKVKSLVPEGPTQQDIDNIIEEVNE</sequence>
<organism evidence="2">
    <name type="scientific">marine sediment metagenome</name>
    <dbReference type="NCBI Taxonomy" id="412755"/>
    <lineage>
        <taxon>unclassified sequences</taxon>
        <taxon>metagenomes</taxon>
        <taxon>ecological metagenomes</taxon>
    </lineage>
</organism>
<dbReference type="AlphaFoldDB" id="A0A0F9IIY1"/>
<dbReference type="EMBL" id="LAZR01013917">
    <property type="protein sequence ID" value="KKM19749.1"/>
    <property type="molecule type" value="Genomic_DNA"/>
</dbReference>
<keyword evidence="1" id="KW-0472">Membrane</keyword>
<gene>
    <name evidence="2" type="ORF">LCGC14_1652480</name>
</gene>
<accession>A0A0F9IIY1</accession>
<feature type="transmembrane region" description="Helical" evidence="1">
    <location>
        <begin position="6"/>
        <end position="31"/>
    </location>
</feature>
<evidence type="ECO:0000256" key="1">
    <source>
        <dbReference type="SAM" id="Phobius"/>
    </source>
</evidence>
<protein>
    <submittedName>
        <fullName evidence="2">Uncharacterized protein</fullName>
    </submittedName>
</protein>
<evidence type="ECO:0000313" key="2">
    <source>
        <dbReference type="EMBL" id="KKM19749.1"/>
    </source>
</evidence>
<reference evidence="2" key="1">
    <citation type="journal article" date="2015" name="Nature">
        <title>Complex archaea that bridge the gap between prokaryotes and eukaryotes.</title>
        <authorList>
            <person name="Spang A."/>
            <person name="Saw J.H."/>
            <person name="Jorgensen S.L."/>
            <person name="Zaremba-Niedzwiedzka K."/>
            <person name="Martijn J."/>
            <person name="Lind A.E."/>
            <person name="van Eijk R."/>
            <person name="Schleper C."/>
            <person name="Guy L."/>
            <person name="Ettema T.J."/>
        </authorList>
    </citation>
    <scope>NUCLEOTIDE SEQUENCE</scope>
</reference>
<keyword evidence="1" id="KW-0812">Transmembrane</keyword>
<keyword evidence="1" id="KW-1133">Transmembrane helix</keyword>